<dbReference type="RefSeq" id="WP_075870607.1">
    <property type="nucleotide sequence ID" value="NZ_CALYQA010000003.1"/>
</dbReference>
<dbReference type="AlphaFoldDB" id="A0A1R0F743"/>
<gene>
    <name evidence="6" type="primary">purN</name>
    <name evidence="8" type="ORF">PEB0149_001760</name>
</gene>
<dbReference type="UniPathway" id="UPA00074">
    <property type="reaction ID" value="UER00126"/>
</dbReference>
<feature type="site" description="Raises pKa of active site His" evidence="6">
    <location>
        <position position="146"/>
    </location>
</feature>
<comment type="function">
    <text evidence="6">Catalyzes the transfer of a formyl group from 10-formyltetrahydrofolate to 5-phospho-ribosyl-glycinamide (GAR), producing 5-phospho-ribosyl-N-formylglycinamide (FGAR) and tetrahydrofolate.</text>
</comment>
<dbReference type="GO" id="GO:0006189">
    <property type="term" value="P:'de novo' IMP biosynthetic process"/>
    <property type="evidence" value="ECO:0007669"/>
    <property type="project" value="UniProtKB-UniRule"/>
</dbReference>
<comment type="pathway">
    <text evidence="1 6">Purine metabolism; IMP biosynthesis via de novo pathway; N(2)-formyl-N(1)-(5-phospho-D-ribosyl)glycinamide from N(1)-(5-phospho-D-ribosyl)glycinamide (10-formyl THF route): step 1/1.</text>
</comment>
<evidence type="ECO:0000256" key="2">
    <source>
        <dbReference type="ARBA" id="ARBA00022679"/>
    </source>
</evidence>
<dbReference type="PANTHER" id="PTHR43369:SF2">
    <property type="entry name" value="PHOSPHORIBOSYLGLYCINAMIDE FORMYLTRANSFERASE"/>
    <property type="match status" value="1"/>
</dbReference>
<evidence type="ECO:0000256" key="4">
    <source>
        <dbReference type="ARBA" id="ARBA00038440"/>
    </source>
</evidence>
<evidence type="ECO:0000259" key="7">
    <source>
        <dbReference type="Pfam" id="PF00551"/>
    </source>
</evidence>
<feature type="binding site" evidence="6">
    <location>
        <begin position="91"/>
        <end position="94"/>
    </location>
    <ligand>
        <name>(6R)-10-formyltetrahydrofolate</name>
        <dbReference type="ChEBI" id="CHEBI:195366"/>
    </ligand>
</feature>
<dbReference type="InterPro" id="IPR036477">
    <property type="entry name" value="Formyl_transf_N_sf"/>
</dbReference>
<dbReference type="InterPro" id="IPR001555">
    <property type="entry name" value="GART_AS"/>
</dbReference>
<dbReference type="EMBL" id="LXYT01000003">
    <property type="protein sequence ID" value="OLY42769.1"/>
    <property type="molecule type" value="Genomic_DNA"/>
</dbReference>
<dbReference type="OrthoDB" id="9806170at2"/>
<dbReference type="Gene3D" id="3.40.50.170">
    <property type="entry name" value="Formyl transferase, N-terminal domain"/>
    <property type="match status" value="1"/>
</dbReference>
<dbReference type="GO" id="GO:0005829">
    <property type="term" value="C:cytosol"/>
    <property type="evidence" value="ECO:0007669"/>
    <property type="project" value="TreeGrafter"/>
</dbReference>
<name>A0A1R0F743_9HYPH</name>
<dbReference type="GO" id="GO:0004644">
    <property type="term" value="F:phosphoribosylglycinamide formyltransferase activity"/>
    <property type="evidence" value="ECO:0007669"/>
    <property type="project" value="UniProtKB-UniRule"/>
</dbReference>
<dbReference type="InterPro" id="IPR004607">
    <property type="entry name" value="GART"/>
</dbReference>
<dbReference type="Proteomes" id="UP000187344">
    <property type="component" value="Unassembled WGS sequence"/>
</dbReference>
<evidence type="ECO:0000313" key="9">
    <source>
        <dbReference type="Proteomes" id="UP000187344"/>
    </source>
</evidence>
<dbReference type="Pfam" id="PF00551">
    <property type="entry name" value="Formyl_trans_N"/>
    <property type="match status" value="1"/>
</dbReference>
<dbReference type="PANTHER" id="PTHR43369">
    <property type="entry name" value="PHOSPHORIBOSYLGLYCINAMIDE FORMYLTRANSFERASE"/>
    <property type="match status" value="1"/>
</dbReference>
<keyword evidence="3 6" id="KW-0658">Purine biosynthesis</keyword>
<dbReference type="NCBIfam" id="TIGR00639">
    <property type="entry name" value="PurN"/>
    <property type="match status" value="1"/>
</dbReference>
<keyword evidence="9" id="KW-1185">Reference proteome</keyword>
<sequence length="203" mass="22282">MKKKVVILISGSGTNMVSLVEATRATDFPAEVVAVISDNKDAKGIEKARILGLSTYIIERKNFTDKQTFETALLDRINACQPDIVCLAGFMRLISQRIIAPYEGRILNIHPALLPLFRGLHTHQRALDAGVKITGCTVHLVTEGMDEGTILGQAAVPVLENDTADRLAARVLKVEHKLYPATLRAFIEKPHKGVNADQQIISY</sequence>
<feature type="domain" description="Formyl transferase N-terminal" evidence="7">
    <location>
        <begin position="3"/>
        <end position="182"/>
    </location>
</feature>
<feature type="binding site" evidence="6">
    <location>
        <position position="66"/>
    </location>
    <ligand>
        <name>(6R)-10-formyltetrahydrofolate</name>
        <dbReference type="ChEBI" id="CHEBI:195366"/>
    </ligand>
</feature>
<comment type="catalytic activity">
    <reaction evidence="5 6">
        <text>N(1)-(5-phospho-beta-D-ribosyl)glycinamide + (6R)-10-formyltetrahydrofolate = N(2)-formyl-N(1)-(5-phospho-beta-D-ribosyl)glycinamide + (6S)-5,6,7,8-tetrahydrofolate + H(+)</text>
        <dbReference type="Rhea" id="RHEA:15053"/>
        <dbReference type="ChEBI" id="CHEBI:15378"/>
        <dbReference type="ChEBI" id="CHEBI:57453"/>
        <dbReference type="ChEBI" id="CHEBI:143788"/>
        <dbReference type="ChEBI" id="CHEBI:147286"/>
        <dbReference type="ChEBI" id="CHEBI:195366"/>
        <dbReference type="EC" id="2.1.2.2"/>
    </reaction>
</comment>
<dbReference type="InterPro" id="IPR002376">
    <property type="entry name" value="Formyl_transf_N"/>
</dbReference>
<accession>A0A1R0F743</accession>
<comment type="caution">
    <text evidence="8">The sequence shown here is derived from an EMBL/GenBank/DDBJ whole genome shotgun (WGS) entry which is preliminary data.</text>
</comment>
<dbReference type="EC" id="2.1.2.2" evidence="6"/>
<feature type="binding site" evidence="6">
    <location>
        <begin position="13"/>
        <end position="15"/>
    </location>
    <ligand>
        <name>N(1)-(5-phospho-beta-D-ribosyl)glycinamide</name>
        <dbReference type="ChEBI" id="CHEBI:143788"/>
    </ligand>
</feature>
<evidence type="ECO:0000256" key="1">
    <source>
        <dbReference type="ARBA" id="ARBA00005054"/>
    </source>
</evidence>
<protein>
    <recommendedName>
        <fullName evidence="6">Phosphoribosylglycinamide formyltransferase</fullName>
        <ecNumber evidence="6">2.1.2.2</ecNumber>
    </recommendedName>
    <alternativeName>
        <fullName evidence="6">5'-phosphoribosylglycinamide transformylase</fullName>
    </alternativeName>
    <alternativeName>
        <fullName evidence="6">GAR transformylase</fullName>
        <shortName evidence="6">GART</shortName>
    </alternativeName>
</protein>
<proteinExistence type="inferred from homology"/>
<feature type="active site" description="Proton donor" evidence="6">
    <location>
        <position position="110"/>
    </location>
</feature>
<dbReference type="PROSITE" id="PS00373">
    <property type="entry name" value="GART"/>
    <property type="match status" value="1"/>
</dbReference>
<dbReference type="GeneID" id="92992611"/>
<evidence type="ECO:0000256" key="3">
    <source>
        <dbReference type="ARBA" id="ARBA00022755"/>
    </source>
</evidence>
<organism evidence="8 9">
    <name type="scientific">Bartonella apis</name>
    <dbReference type="NCBI Taxonomy" id="1686310"/>
    <lineage>
        <taxon>Bacteria</taxon>
        <taxon>Pseudomonadati</taxon>
        <taxon>Pseudomonadota</taxon>
        <taxon>Alphaproteobacteria</taxon>
        <taxon>Hyphomicrobiales</taxon>
        <taxon>Bartonellaceae</taxon>
        <taxon>Bartonella</taxon>
    </lineage>
</organism>
<evidence type="ECO:0000313" key="8">
    <source>
        <dbReference type="EMBL" id="OLY42769.1"/>
    </source>
</evidence>
<feature type="binding site" evidence="6">
    <location>
        <position position="108"/>
    </location>
    <ligand>
        <name>(6R)-10-formyltetrahydrofolate</name>
        <dbReference type="ChEBI" id="CHEBI:195366"/>
    </ligand>
</feature>
<comment type="similarity">
    <text evidence="4 6">Belongs to the GART family.</text>
</comment>
<reference evidence="8 9" key="1">
    <citation type="submission" date="2016-12" db="EMBL/GenBank/DDBJ databases">
        <title>Comparative genomics of Bartonella apis.</title>
        <authorList>
            <person name="Engel P."/>
        </authorList>
    </citation>
    <scope>NUCLEOTIDE SEQUENCE [LARGE SCALE GENOMIC DNA]</scope>
    <source>
        <strain evidence="8 9">PEB0149</strain>
    </source>
</reference>
<dbReference type="HAMAP" id="MF_01930">
    <property type="entry name" value="PurN"/>
    <property type="match status" value="1"/>
</dbReference>
<keyword evidence="2 6" id="KW-0808">Transferase</keyword>
<dbReference type="CDD" id="cd08645">
    <property type="entry name" value="FMT_core_GART"/>
    <property type="match status" value="1"/>
</dbReference>
<evidence type="ECO:0000256" key="5">
    <source>
        <dbReference type="ARBA" id="ARBA00047664"/>
    </source>
</evidence>
<dbReference type="SUPFAM" id="SSF53328">
    <property type="entry name" value="Formyltransferase"/>
    <property type="match status" value="1"/>
</dbReference>
<evidence type="ECO:0000256" key="6">
    <source>
        <dbReference type="HAMAP-Rule" id="MF_01930"/>
    </source>
</evidence>